<feature type="region of interest" description="Disordered" evidence="6">
    <location>
        <begin position="280"/>
        <end position="318"/>
    </location>
</feature>
<dbReference type="Pfam" id="PF03239">
    <property type="entry name" value="FTR1"/>
    <property type="match status" value="1"/>
</dbReference>
<keyword evidence="5 7" id="KW-0472">Membrane</keyword>
<feature type="transmembrane region" description="Helical" evidence="7">
    <location>
        <begin position="109"/>
        <end position="128"/>
    </location>
</feature>
<keyword evidence="3 7" id="KW-0812">Transmembrane</keyword>
<accession>A0A2N0X806</accession>
<feature type="transmembrane region" description="Helical" evidence="7">
    <location>
        <begin position="253"/>
        <end position="272"/>
    </location>
</feature>
<protein>
    <submittedName>
        <fullName evidence="8">Iron transporter</fullName>
    </submittedName>
</protein>
<evidence type="ECO:0000313" key="8">
    <source>
        <dbReference type="EMBL" id="PKF68833.1"/>
    </source>
</evidence>
<evidence type="ECO:0000256" key="3">
    <source>
        <dbReference type="ARBA" id="ARBA00022692"/>
    </source>
</evidence>
<sequence>MFLANFLIALREGVEASLIVGILVTSLVKMGRRDVLPRLWLGVGLAALVPLAVGALMTWGPYTLTFQAQEILGGVLSLVAAAMLTWMILWMGRHSREMSADLRTQTAAALARSSGWGIVWIAALSVGREGLETAVFVWATVRATASGGLWQPTAGVVAGLAVAVVLGWLIYRGTARINLGRFFTLTSYLLLVVAAGIVAYGLGDLQEAGVIPGWGTSAYDLSGYFDGHIPGVHPGAWWFVLAEAMFNVNLAPTVVQVVGWCAYLIAVLPLLWRQQRGRRGGTGSAERARGADAAGAAGAAKGGVEKSPESEPAAPSVK</sequence>
<comment type="similarity">
    <text evidence="2">Belongs to the oxidase-dependent Fe transporter (OFeT) (TC 9.A.10.1) family.</text>
</comment>
<evidence type="ECO:0000256" key="7">
    <source>
        <dbReference type="SAM" id="Phobius"/>
    </source>
</evidence>
<gene>
    <name evidence="8" type="ORF">CXB45_04950</name>
</gene>
<dbReference type="GO" id="GO:0033573">
    <property type="term" value="C:high-affinity iron permease complex"/>
    <property type="evidence" value="ECO:0007669"/>
    <property type="project" value="InterPro"/>
</dbReference>
<dbReference type="OrthoDB" id="7260758at2"/>
<dbReference type="RefSeq" id="WP_101173467.1">
    <property type="nucleotide sequence ID" value="NZ_JAKRKB010000003.1"/>
</dbReference>
<feature type="transmembrane region" description="Helical" evidence="7">
    <location>
        <begin position="148"/>
        <end position="170"/>
    </location>
</feature>
<dbReference type="GO" id="GO:0015093">
    <property type="term" value="F:ferrous iron transmembrane transporter activity"/>
    <property type="evidence" value="ECO:0007669"/>
    <property type="project" value="TreeGrafter"/>
</dbReference>
<comment type="subcellular location">
    <subcellularLocation>
        <location evidence="1">Membrane</location>
        <topology evidence="1">Multi-pass membrane protein</topology>
    </subcellularLocation>
</comment>
<proteinExistence type="inferred from homology"/>
<organism evidence="8 9">
    <name type="scientific">Corynebacterium mastitidis</name>
    <dbReference type="NCBI Taxonomy" id="161890"/>
    <lineage>
        <taxon>Bacteria</taxon>
        <taxon>Bacillati</taxon>
        <taxon>Actinomycetota</taxon>
        <taxon>Actinomycetes</taxon>
        <taxon>Mycobacteriales</taxon>
        <taxon>Corynebacteriaceae</taxon>
        <taxon>Corynebacterium</taxon>
    </lineage>
</organism>
<evidence type="ECO:0000256" key="1">
    <source>
        <dbReference type="ARBA" id="ARBA00004141"/>
    </source>
</evidence>
<dbReference type="PANTHER" id="PTHR31632:SF2">
    <property type="entry name" value="PLASMA MEMBRANE IRON PERMEASE"/>
    <property type="match status" value="1"/>
</dbReference>
<dbReference type="AlphaFoldDB" id="A0A2N0X806"/>
<evidence type="ECO:0000313" key="9">
    <source>
        <dbReference type="Proteomes" id="UP000233249"/>
    </source>
</evidence>
<dbReference type="InterPro" id="IPR004923">
    <property type="entry name" value="FTR1/Fip1/EfeU"/>
</dbReference>
<evidence type="ECO:0000256" key="2">
    <source>
        <dbReference type="ARBA" id="ARBA00008333"/>
    </source>
</evidence>
<reference evidence="8 9" key="1">
    <citation type="submission" date="2017-12" db="EMBL/GenBank/DDBJ databases">
        <title>Corynebacterium mastitidis 16-1433 Genome.</title>
        <authorList>
            <person name="Gulvik C.A."/>
        </authorList>
    </citation>
    <scope>NUCLEOTIDE SEQUENCE [LARGE SCALE GENOMIC DNA]</scope>
    <source>
        <strain evidence="8 9">16-1433</strain>
    </source>
</reference>
<dbReference type="NCBIfam" id="NF041756">
    <property type="entry name" value="EfeU"/>
    <property type="match status" value="1"/>
</dbReference>
<comment type="caution">
    <text evidence="8">The sequence shown here is derived from an EMBL/GenBank/DDBJ whole genome shotgun (WGS) entry which is preliminary data.</text>
</comment>
<dbReference type="STRING" id="1121365.GCA_000375365_01142"/>
<keyword evidence="4 7" id="KW-1133">Transmembrane helix</keyword>
<feature type="transmembrane region" description="Helical" evidence="7">
    <location>
        <begin position="71"/>
        <end position="89"/>
    </location>
</feature>
<dbReference type="PANTHER" id="PTHR31632">
    <property type="entry name" value="IRON TRANSPORTER FTH1"/>
    <property type="match status" value="1"/>
</dbReference>
<evidence type="ECO:0000256" key="5">
    <source>
        <dbReference type="ARBA" id="ARBA00023136"/>
    </source>
</evidence>
<feature type="transmembrane region" description="Helical" evidence="7">
    <location>
        <begin position="182"/>
        <end position="202"/>
    </location>
</feature>
<feature type="transmembrane region" description="Helical" evidence="7">
    <location>
        <begin position="39"/>
        <end position="59"/>
    </location>
</feature>
<dbReference type="Proteomes" id="UP000233249">
    <property type="component" value="Unassembled WGS sequence"/>
</dbReference>
<name>A0A2N0X806_9CORY</name>
<evidence type="ECO:0000256" key="6">
    <source>
        <dbReference type="SAM" id="MobiDB-lite"/>
    </source>
</evidence>
<dbReference type="EMBL" id="PJAF01000011">
    <property type="protein sequence ID" value="PKF68833.1"/>
    <property type="molecule type" value="Genomic_DNA"/>
</dbReference>
<evidence type="ECO:0000256" key="4">
    <source>
        <dbReference type="ARBA" id="ARBA00022989"/>
    </source>
</evidence>